<evidence type="ECO:0000256" key="2">
    <source>
        <dbReference type="ARBA" id="ARBA00007613"/>
    </source>
</evidence>
<keyword evidence="5 9" id="KW-0812">Transmembrane</keyword>
<gene>
    <name evidence="10" type="ORF">JZK55_17590</name>
</gene>
<dbReference type="Gene3D" id="1.20.1600.10">
    <property type="entry name" value="Outer membrane efflux proteins (OEP)"/>
    <property type="match status" value="1"/>
</dbReference>
<evidence type="ECO:0000256" key="3">
    <source>
        <dbReference type="ARBA" id="ARBA00022448"/>
    </source>
</evidence>
<feature type="coiled-coil region" evidence="8">
    <location>
        <begin position="340"/>
        <end position="439"/>
    </location>
</feature>
<dbReference type="PANTHER" id="PTHR30026">
    <property type="entry name" value="OUTER MEMBRANE PROTEIN TOLC"/>
    <property type="match status" value="1"/>
</dbReference>
<accession>A0A7G1H546</accession>
<keyword evidence="3" id="KW-0813">Transport</keyword>
<keyword evidence="7" id="KW-0998">Cell outer membrane</keyword>
<keyword evidence="4" id="KW-1134">Transmembrane beta strand</keyword>
<feature type="transmembrane region" description="Helical" evidence="9">
    <location>
        <begin position="12"/>
        <end position="31"/>
    </location>
</feature>
<evidence type="ECO:0000256" key="4">
    <source>
        <dbReference type="ARBA" id="ARBA00022452"/>
    </source>
</evidence>
<dbReference type="RefSeq" id="WP_203471999.1">
    <property type="nucleotide sequence ID" value="NZ_AP022873.1"/>
</dbReference>
<keyword evidence="9" id="KW-1133">Transmembrane helix</keyword>
<name>A0A7G1H546_9BACT</name>
<keyword evidence="11" id="KW-1185">Reference proteome</keyword>
<dbReference type="Proteomes" id="UP000516360">
    <property type="component" value="Chromosome"/>
</dbReference>
<keyword evidence="6 9" id="KW-0472">Membrane</keyword>
<proteinExistence type="inferred from homology"/>
<dbReference type="SUPFAM" id="SSF56954">
    <property type="entry name" value="Outer membrane efflux proteins (OEP)"/>
    <property type="match status" value="1"/>
</dbReference>
<evidence type="ECO:0000256" key="1">
    <source>
        <dbReference type="ARBA" id="ARBA00004442"/>
    </source>
</evidence>
<dbReference type="AlphaFoldDB" id="A0A7G1H546"/>
<organism evidence="10 11">
    <name type="scientific">Dissulfurispira thermophila</name>
    <dbReference type="NCBI Taxonomy" id="2715679"/>
    <lineage>
        <taxon>Bacteria</taxon>
        <taxon>Pseudomonadati</taxon>
        <taxon>Nitrospirota</taxon>
        <taxon>Thermodesulfovibrionia</taxon>
        <taxon>Thermodesulfovibrionales</taxon>
        <taxon>Dissulfurispiraceae</taxon>
        <taxon>Dissulfurispira</taxon>
    </lineage>
</organism>
<dbReference type="KEGG" id="dtp:JZK55_17590"/>
<dbReference type="GO" id="GO:1990281">
    <property type="term" value="C:efflux pump complex"/>
    <property type="evidence" value="ECO:0007669"/>
    <property type="project" value="TreeGrafter"/>
</dbReference>
<dbReference type="InterPro" id="IPR051906">
    <property type="entry name" value="TolC-like"/>
</dbReference>
<evidence type="ECO:0000313" key="10">
    <source>
        <dbReference type="EMBL" id="BCB96837.1"/>
    </source>
</evidence>
<dbReference type="InterPro" id="IPR003423">
    <property type="entry name" value="OMP_efflux"/>
</dbReference>
<dbReference type="PANTHER" id="PTHR30026:SF21">
    <property type="entry name" value="SLR1270 PROTEIN"/>
    <property type="match status" value="1"/>
</dbReference>
<comment type="similarity">
    <text evidence="2">Belongs to the outer membrane factor (OMF) (TC 1.B.17) family.</text>
</comment>
<evidence type="ECO:0000256" key="6">
    <source>
        <dbReference type="ARBA" id="ARBA00023136"/>
    </source>
</evidence>
<evidence type="ECO:0000256" key="7">
    <source>
        <dbReference type="ARBA" id="ARBA00023237"/>
    </source>
</evidence>
<dbReference type="GO" id="GO:0015562">
    <property type="term" value="F:efflux transmembrane transporter activity"/>
    <property type="evidence" value="ECO:0007669"/>
    <property type="project" value="InterPro"/>
</dbReference>
<evidence type="ECO:0000256" key="5">
    <source>
        <dbReference type="ARBA" id="ARBA00022692"/>
    </source>
</evidence>
<reference evidence="10 11" key="1">
    <citation type="submission" date="2020-03" db="EMBL/GenBank/DDBJ databases">
        <title>Complete genome sequences of two sulfur-disproportionating bacterial strains T55J and Mzg5.</title>
        <authorList>
            <person name="Umezawa K."/>
            <person name="Kojima H."/>
            <person name="Kato Y."/>
            <person name="Fukui M."/>
        </authorList>
    </citation>
    <scope>NUCLEOTIDE SEQUENCE [LARGE SCALE GENOMIC DNA]</scope>
    <source>
        <strain evidence="10 11">T55J</strain>
    </source>
</reference>
<dbReference type="Pfam" id="PF02321">
    <property type="entry name" value="OEP"/>
    <property type="match status" value="2"/>
</dbReference>
<dbReference type="GO" id="GO:0015288">
    <property type="term" value="F:porin activity"/>
    <property type="evidence" value="ECO:0007669"/>
    <property type="project" value="TreeGrafter"/>
</dbReference>
<comment type="subcellular location">
    <subcellularLocation>
        <location evidence="1">Cell outer membrane</location>
    </subcellularLocation>
</comment>
<keyword evidence="8" id="KW-0175">Coiled coil</keyword>
<feature type="coiled-coil region" evidence="8">
    <location>
        <begin position="179"/>
        <end position="244"/>
    </location>
</feature>
<evidence type="ECO:0000313" key="11">
    <source>
        <dbReference type="Proteomes" id="UP000516360"/>
    </source>
</evidence>
<sequence length="462" mass="52629">MHKVSSIGQHNWLLSTICYLLLSSALMLYFLSPSVSFASEKQISLSDAVKTALENNHEILAFKNSLYAQKEDIGIARSFLLPKITFQERYMRTNNPTYSFMAKLNQERFAQSDFEITSLNNPKSINDFQTSLSFEQPVFMRKANIGIDISKREFSAKAEEFIRKKEDIAFRVVQTYLMVQTAKEHVKVAELALEDAKEHLRIAEQRYKTGLGLYSDTLRASTSVTDAEQKLTSAKKNLNVAKRALGVLLGMSESIDSTDEKVDFLVMDIDYYTNAALSRKDIKSLEMHHENAKNSIKIAESGYLPYIGIGGSYQLNDHKKPFGSEGDSWQITAFLRWELFDGTKREYERSKAKYKALETEEYLNNIKKAVTFKVYEAYLGVEEARKNLELSKAALKTAEEGKRLVEIRYKNALSPIVDLMDAQVSLDHARANLVAKENEYRLAVVNLSYESGTILKDLRIEQ</sequence>
<dbReference type="GO" id="GO:0009279">
    <property type="term" value="C:cell outer membrane"/>
    <property type="evidence" value="ECO:0007669"/>
    <property type="project" value="UniProtKB-SubCell"/>
</dbReference>
<evidence type="ECO:0000256" key="8">
    <source>
        <dbReference type="SAM" id="Coils"/>
    </source>
</evidence>
<evidence type="ECO:0000256" key="9">
    <source>
        <dbReference type="SAM" id="Phobius"/>
    </source>
</evidence>
<dbReference type="EMBL" id="AP022873">
    <property type="protein sequence ID" value="BCB96837.1"/>
    <property type="molecule type" value="Genomic_DNA"/>
</dbReference>
<protein>
    <submittedName>
        <fullName evidence="10">RND transporter</fullName>
    </submittedName>
</protein>